<proteinExistence type="predicted"/>
<evidence type="ECO:0000313" key="4">
    <source>
        <dbReference type="Proteomes" id="UP000273643"/>
    </source>
</evidence>
<dbReference type="SUPFAM" id="SSF53807">
    <property type="entry name" value="Helical backbone' metal receptor"/>
    <property type="match status" value="1"/>
</dbReference>
<dbReference type="OrthoDB" id="6495095at2"/>
<dbReference type="InterPro" id="IPR050902">
    <property type="entry name" value="ABC_Transporter_SBP"/>
</dbReference>
<dbReference type="PANTHER" id="PTHR30535">
    <property type="entry name" value="VITAMIN B12-BINDING PROTEIN"/>
    <property type="match status" value="1"/>
</dbReference>
<organism evidence="3 4">
    <name type="scientific">Marinimicrobium koreense</name>
    <dbReference type="NCBI Taxonomy" id="306545"/>
    <lineage>
        <taxon>Bacteria</taxon>
        <taxon>Pseudomonadati</taxon>
        <taxon>Pseudomonadota</taxon>
        <taxon>Gammaproteobacteria</taxon>
        <taxon>Cellvibrionales</taxon>
        <taxon>Cellvibrionaceae</taxon>
        <taxon>Marinimicrobium</taxon>
    </lineage>
</organism>
<keyword evidence="1" id="KW-0732">Signal</keyword>
<name>A0A3N1P4W5_9GAMM</name>
<sequence>MGKRKGLFRRFLTAFILLLGLSLGLHALAQIQVTDDLGREITLEQPAKRLIALAPHIVENVYSAGAGDQLLAAVDYSDYPPEAQKLPPLGSAQSVSVEAVVALEPDLVLMWATGNSRTLRQQLERLGINVYVDEPRTLEDVARSVRSIGALTGTGDSAEQVAQRHLNRLAELRARYSERTPVSVLYQVWHQPLQTLNGEHLVSDVIRLCGGRNVYADAKPLAPTINMESVLERDPQVIVASGMGEERPDWLDEWKSWSELTAVQRDNLFFVPPDLIQRHTLRILDGAELFCRHIDQARQRLSDDP</sequence>
<protein>
    <submittedName>
        <fullName evidence="3">Iron complex transport system substrate-binding protein</fullName>
    </submittedName>
</protein>
<dbReference type="NCBIfam" id="NF038402">
    <property type="entry name" value="TroA_like"/>
    <property type="match status" value="1"/>
</dbReference>
<dbReference type="InterPro" id="IPR002491">
    <property type="entry name" value="ABC_transptr_periplasmic_BD"/>
</dbReference>
<reference evidence="3 4" key="1">
    <citation type="submission" date="2018-11" db="EMBL/GenBank/DDBJ databases">
        <title>Genomic Encyclopedia of Type Strains, Phase IV (KMG-IV): sequencing the most valuable type-strain genomes for metagenomic binning, comparative biology and taxonomic classification.</title>
        <authorList>
            <person name="Goeker M."/>
        </authorList>
    </citation>
    <scope>NUCLEOTIDE SEQUENCE [LARGE SCALE GENOMIC DNA]</scope>
    <source>
        <strain evidence="3 4">DSM 16974</strain>
    </source>
</reference>
<dbReference type="EMBL" id="RJUK01000001">
    <property type="protein sequence ID" value="ROQ19876.1"/>
    <property type="molecule type" value="Genomic_DNA"/>
</dbReference>
<dbReference type="Gene3D" id="3.40.50.1980">
    <property type="entry name" value="Nitrogenase molybdenum iron protein domain"/>
    <property type="match status" value="2"/>
</dbReference>
<evidence type="ECO:0000313" key="3">
    <source>
        <dbReference type="EMBL" id="ROQ19876.1"/>
    </source>
</evidence>
<dbReference type="Pfam" id="PF01497">
    <property type="entry name" value="Peripla_BP_2"/>
    <property type="match status" value="1"/>
</dbReference>
<dbReference type="AlphaFoldDB" id="A0A3N1P4W5"/>
<feature type="domain" description="Fe/B12 periplasmic-binding" evidence="2">
    <location>
        <begin position="49"/>
        <end position="298"/>
    </location>
</feature>
<keyword evidence="4" id="KW-1185">Reference proteome</keyword>
<dbReference type="InterPro" id="IPR054828">
    <property type="entry name" value="Vit_B12_bind_prot"/>
</dbReference>
<dbReference type="Proteomes" id="UP000273643">
    <property type="component" value="Unassembled WGS sequence"/>
</dbReference>
<dbReference type="PROSITE" id="PS50983">
    <property type="entry name" value="FE_B12_PBP"/>
    <property type="match status" value="1"/>
</dbReference>
<dbReference type="CDD" id="cd01144">
    <property type="entry name" value="BtuF"/>
    <property type="match status" value="1"/>
</dbReference>
<gene>
    <name evidence="3" type="ORF">EDC38_0467</name>
</gene>
<evidence type="ECO:0000256" key="1">
    <source>
        <dbReference type="ARBA" id="ARBA00022729"/>
    </source>
</evidence>
<dbReference type="PANTHER" id="PTHR30535:SF34">
    <property type="entry name" value="MOLYBDATE-BINDING PROTEIN MOLA"/>
    <property type="match status" value="1"/>
</dbReference>
<comment type="caution">
    <text evidence="3">The sequence shown here is derived from an EMBL/GenBank/DDBJ whole genome shotgun (WGS) entry which is preliminary data.</text>
</comment>
<dbReference type="RefSeq" id="WP_123637159.1">
    <property type="nucleotide sequence ID" value="NZ_RJUK01000001.1"/>
</dbReference>
<evidence type="ECO:0000259" key="2">
    <source>
        <dbReference type="PROSITE" id="PS50983"/>
    </source>
</evidence>
<accession>A0A3N1P4W5</accession>